<evidence type="ECO:0000256" key="1">
    <source>
        <dbReference type="ARBA" id="ARBA00007625"/>
    </source>
</evidence>
<organism evidence="5">
    <name type="scientific">Schistocephalus solidus</name>
    <name type="common">Tapeworm</name>
    <dbReference type="NCBI Taxonomy" id="70667"/>
    <lineage>
        <taxon>Eukaryota</taxon>
        <taxon>Metazoa</taxon>
        <taxon>Spiralia</taxon>
        <taxon>Lophotrochozoa</taxon>
        <taxon>Platyhelminthes</taxon>
        <taxon>Cestoda</taxon>
        <taxon>Eucestoda</taxon>
        <taxon>Diphyllobothriidea</taxon>
        <taxon>Diphyllobothriidae</taxon>
        <taxon>Schistocephalus</taxon>
    </lineage>
</organism>
<evidence type="ECO:0000256" key="4">
    <source>
        <dbReference type="SAM" id="MobiDB-lite"/>
    </source>
</evidence>
<accession>A0A0X3PN45</accession>
<keyword evidence="3" id="KW-0677">Repeat</keyword>
<dbReference type="PANTHER" id="PTHR44019">
    <property type="entry name" value="WD REPEAT-CONTAINING PROTEIN 55"/>
    <property type="match status" value="1"/>
</dbReference>
<feature type="compositionally biased region" description="Acidic residues" evidence="4">
    <location>
        <begin position="468"/>
        <end position="483"/>
    </location>
</feature>
<dbReference type="SUPFAM" id="SSF50978">
    <property type="entry name" value="WD40 repeat-like"/>
    <property type="match status" value="1"/>
</dbReference>
<evidence type="ECO:0000256" key="2">
    <source>
        <dbReference type="ARBA" id="ARBA00022574"/>
    </source>
</evidence>
<dbReference type="InterPro" id="IPR036322">
    <property type="entry name" value="WD40_repeat_dom_sf"/>
</dbReference>
<protein>
    <recommendedName>
        <fullName evidence="6">WD repeat-containing protein 55</fullName>
    </recommendedName>
</protein>
<feature type="region of interest" description="Disordered" evidence="4">
    <location>
        <begin position="420"/>
        <end position="483"/>
    </location>
</feature>
<dbReference type="Gene3D" id="2.130.10.10">
    <property type="entry name" value="YVTN repeat-like/Quinoprotein amine dehydrogenase"/>
    <property type="match status" value="1"/>
</dbReference>
<dbReference type="SMART" id="SM00320">
    <property type="entry name" value="WD40"/>
    <property type="match status" value="4"/>
</dbReference>
<dbReference type="InterPro" id="IPR015943">
    <property type="entry name" value="WD40/YVTN_repeat-like_dom_sf"/>
</dbReference>
<reference evidence="5" key="1">
    <citation type="submission" date="2016-01" db="EMBL/GenBank/DDBJ databases">
        <title>Reference transcriptome for the parasite Schistocephalus solidus: insights into the molecular evolution of parasitism.</title>
        <authorList>
            <person name="Hebert F.O."/>
            <person name="Grambauer S."/>
            <person name="Barber I."/>
            <person name="Landry C.R."/>
            <person name="Aubin-Horth N."/>
        </authorList>
    </citation>
    <scope>NUCLEOTIDE SEQUENCE</scope>
</reference>
<dbReference type="InterPro" id="IPR050505">
    <property type="entry name" value="WDR55/POC1"/>
</dbReference>
<dbReference type="AlphaFoldDB" id="A0A0X3PN45"/>
<evidence type="ECO:0000313" key="5">
    <source>
        <dbReference type="EMBL" id="JAP51287.1"/>
    </source>
</evidence>
<keyword evidence="2" id="KW-0853">WD repeat</keyword>
<sequence>MACYSRDCCLHRSESVDSLPSLLTESCCGYAEGIFLCPLSCSKSRFIFTGRPNLLRNMAAENKPGLLPHDFSPRIGGDGINCMEFLPSTQQKMFAIGTSGGRVRFYEVLEGACKCIYQKRWHKTIRCLAFNKYSPNNLISASAECCMKVHDVETGQRVAFFRRARDTTPYSCLLSVADHRWVSGDDGGSVKVWDDRQKGGICCTMKLDSTEDGELMAVNDIAVGSDAQSTLLAAVDNGCLVSFNIRRRRREMTSEPMGYSARAVITIKDNKKVLVGTDEGVVLTYNWNEFGSICDRFPVRTSRTRLSSSSLTKTVENGLPSVEKFAKINEDIVIIGTDDGALSAFNILPNRMISCLGWHAGNSAENSEQMGGDCMSLAVSPDAQFVASALPSSSSLRFWSLEGIESDAAREVDTLKVPRKQRSASALVSTKASKSRATSRDMDRKRCDFLSGLLPQDQDSDDNHNTQEDSDSNADESEDSEDS</sequence>
<feature type="compositionally biased region" description="Basic and acidic residues" evidence="4">
    <location>
        <begin position="438"/>
        <end position="448"/>
    </location>
</feature>
<feature type="compositionally biased region" description="Polar residues" evidence="4">
    <location>
        <begin position="423"/>
        <end position="436"/>
    </location>
</feature>
<dbReference type="EMBL" id="GEEE01011938">
    <property type="protein sequence ID" value="JAP51287.1"/>
    <property type="molecule type" value="Transcribed_RNA"/>
</dbReference>
<proteinExistence type="inferred from homology"/>
<evidence type="ECO:0000256" key="3">
    <source>
        <dbReference type="ARBA" id="ARBA00022737"/>
    </source>
</evidence>
<evidence type="ECO:0008006" key="6">
    <source>
        <dbReference type="Google" id="ProtNLM"/>
    </source>
</evidence>
<gene>
    <name evidence="5" type="ORF">TR120435</name>
</gene>
<dbReference type="PANTHER" id="PTHR44019:SF20">
    <property type="entry name" value="WD REPEAT-CONTAINING PROTEIN 55"/>
    <property type="match status" value="1"/>
</dbReference>
<comment type="similarity">
    <text evidence="1">Belongs to the WD repeat WDR55 family.</text>
</comment>
<dbReference type="InterPro" id="IPR001680">
    <property type="entry name" value="WD40_rpt"/>
</dbReference>
<name>A0A0X3PN45_SCHSO</name>